<dbReference type="Pfam" id="PF02463">
    <property type="entry name" value="SMC_N"/>
    <property type="match status" value="1"/>
</dbReference>
<dbReference type="InterPro" id="IPR003395">
    <property type="entry name" value="RecF/RecN/SMC_N"/>
</dbReference>
<dbReference type="FunFam" id="3.40.50.300:FF:000385">
    <property type="entry name" value="Structural maintenance of chromosomes 2"/>
    <property type="match status" value="1"/>
</dbReference>
<gene>
    <name evidence="4" type="ORF">SSLN_LOCUS11057</name>
</gene>
<dbReference type="OrthoDB" id="6272017at2759"/>
<feature type="region of interest" description="Disordered" evidence="2">
    <location>
        <begin position="343"/>
        <end position="387"/>
    </location>
</feature>
<dbReference type="InterPro" id="IPR027417">
    <property type="entry name" value="P-loop_NTPase"/>
</dbReference>
<protein>
    <recommendedName>
        <fullName evidence="3">RecF/RecN/SMC N-terminal domain-containing protein</fullName>
    </recommendedName>
</protein>
<evidence type="ECO:0000313" key="4">
    <source>
        <dbReference type="EMBL" id="VDL97442.1"/>
    </source>
</evidence>
<dbReference type="PANTHER" id="PTHR43977">
    <property type="entry name" value="STRUCTURAL MAINTENANCE OF CHROMOSOMES PROTEIN 3"/>
    <property type="match status" value="1"/>
</dbReference>
<keyword evidence="1" id="KW-0175">Coiled coil</keyword>
<feature type="coiled-coil region" evidence="1">
    <location>
        <begin position="1"/>
        <end position="63"/>
    </location>
</feature>
<evidence type="ECO:0000256" key="1">
    <source>
        <dbReference type="SAM" id="Coils"/>
    </source>
</evidence>
<evidence type="ECO:0000256" key="2">
    <source>
        <dbReference type="SAM" id="MobiDB-lite"/>
    </source>
</evidence>
<sequence>METVQKEVETKKAELEAAKAALLDAKTTVKARQKEADEAAKAMQAAEAEAGRLKEKISHANCAVDRFTHELEVQRKESKEAGKQTFQIFNFYELISRLPSNLFLIKLVQLMEANPWIAEEKQLFGVADGAFDFAKRDPAETRKRVAQLTERRDKLSRTVNMRAMNMLGTAEEQYAELLRRQEIVLADKRKIQDVIDDLDSRKEQVLKAAYEKVNTEFCNIFSSLLPGARAQLVPPEGMTILDGLQFRVAFGEVWKDSLSELSGGQRSLVALALILALLLFKPAPIYILDEVDAALDLSHTQNIGQLIKNHFHHSQFIVVSLKDGMFNNANVLFKTKFVDGVSTVTRHTPSRPGGTPGTRGDSRPRCVAAGESEPQGRTERMSSVNDW</sequence>
<evidence type="ECO:0000313" key="5">
    <source>
        <dbReference type="Proteomes" id="UP000275846"/>
    </source>
</evidence>
<dbReference type="EMBL" id="UYSU01036265">
    <property type="protein sequence ID" value="VDL97442.1"/>
    <property type="molecule type" value="Genomic_DNA"/>
</dbReference>
<evidence type="ECO:0000259" key="3">
    <source>
        <dbReference type="Pfam" id="PF02463"/>
    </source>
</evidence>
<reference evidence="4 5" key="1">
    <citation type="submission" date="2018-11" db="EMBL/GenBank/DDBJ databases">
        <authorList>
            <consortium name="Pathogen Informatics"/>
        </authorList>
    </citation>
    <scope>NUCLEOTIDE SEQUENCE [LARGE SCALE GENOMIC DNA]</scope>
    <source>
        <strain evidence="4 5">NST_G2</strain>
    </source>
</reference>
<organism evidence="4 5">
    <name type="scientific">Schistocephalus solidus</name>
    <name type="common">Tapeworm</name>
    <dbReference type="NCBI Taxonomy" id="70667"/>
    <lineage>
        <taxon>Eukaryota</taxon>
        <taxon>Metazoa</taxon>
        <taxon>Spiralia</taxon>
        <taxon>Lophotrochozoa</taxon>
        <taxon>Platyhelminthes</taxon>
        <taxon>Cestoda</taxon>
        <taxon>Eucestoda</taxon>
        <taxon>Diphyllobothriidea</taxon>
        <taxon>Diphyllobothriidae</taxon>
        <taxon>Schistocephalus</taxon>
    </lineage>
</organism>
<dbReference type="STRING" id="70667.A0A3P7CIF6"/>
<feature type="domain" description="RecF/RecN/SMC N-terminal" evidence="3">
    <location>
        <begin position="131"/>
        <end position="339"/>
    </location>
</feature>
<dbReference type="Proteomes" id="UP000275846">
    <property type="component" value="Unassembled WGS sequence"/>
</dbReference>
<dbReference type="SUPFAM" id="SSF52540">
    <property type="entry name" value="P-loop containing nucleoside triphosphate hydrolases"/>
    <property type="match status" value="1"/>
</dbReference>
<accession>A0A3P7CIF6</accession>
<name>A0A3P7CIF6_SCHSO</name>
<proteinExistence type="predicted"/>
<dbReference type="AlphaFoldDB" id="A0A3P7CIF6"/>
<dbReference type="Gene3D" id="3.40.50.300">
    <property type="entry name" value="P-loop containing nucleotide triphosphate hydrolases"/>
    <property type="match status" value="1"/>
</dbReference>
<keyword evidence="5" id="KW-1185">Reference proteome</keyword>